<dbReference type="GO" id="GO:0005829">
    <property type="term" value="C:cytosol"/>
    <property type="evidence" value="ECO:0007669"/>
    <property type="project" value="TreeGrafter"/>
</dbReference>
<dbReference type="FunFam" id="3.20.20.140:FF:000005">
    <property type="entry name" value="TatD family hydrolase"/>
    <property type="match status" value="1"/>
</dbReference>
<dbReference type="PIRSF" id="PIRSF005902">
    <property type="entry name" value="DNase_TatD"/>
    <property type="match status" value="1"/>
</dbReference>
<dbReference type="PROSITE" id="PS01091">
    <property type="entry name" value="TATD_3"/>
    <property type="match status" value="1"/>
</dbReference>
<accession>A0A8J3CLM3</accession>
<dbReference type="GO" id="GO:0046872">
    <property type="term" value="F:metal ion binding"/>
    <property type="evidence" value="ECO:0007669"/>
    <property type="project" value="UniProtKB-KW"/>
</dbReference>
<keyword evidence="2 4" id="KW-0479">Metal-binding</keyword>
<comment type="similarity">
    <text evidence="1">Belongs to the metallo-dependent hydrolases superfamily. TatD-type hydrolase family.</text>
</comment>
<dbReference type="PANTHER" id="PTHR46124">
    <property type="entry name" value="D-AMINOACYL-TRNA DEACYLASE"/>
    <property type="match status" value="1"/>
</dbReference>
<dbReference type="PANTHER" id="PTHR46124:SF3">
    <property type="entry name" value="HYDROLASE"/>
    <property type="match status" value="1"/>
</dbReference>
<keyword evidence="3" id="KW-0378">Hydrolase</keyword>
<dbReference type="Gene3D" id="3.20.20.140">
    <property type="entry name" value="Metal-dependent hydrolases"/>
    <property type="match status" value="1"/>
</dbReference>
<feature type="binding site" evidence="4">
    <location>
        <position position="9"/>
    </location>
    <ligand>
        <name>a divalent metal cation</name>
        <dbReference type="ChEBI" id="CHEBI:60240"/>
        <label>1</label>
    </ligand>
</feature>
<reference evidence="5" key="2">
    <citation type="submission" date="2020-09" db="EMBL/GenBank/DDBJ databases">
        <authorList>
            <person name="Sun Q."/>
            <person name="Kim S."/>
        </authorList>
    </citation>
    <scope>NUCLEOTIDE SEQUENCE</scope>
    <source>
        <strain evidence="5">KCTC 32501</strain>
    </source>
</reference>
<reference evidence="5" key="1">
    <citation type="journal article" date="2014" name="Int. J. Syst. Evol. Microbiol.">
        <title>Complete genome sequence of Corynebacterium casei LMG S-19264T (=DSM 44701T), isolated from a smear-ripened cheese.</title>
        <authorList>
            <consortium name="US DOE Joint Genome Institute (JGI-PGF)"/>
            <person name="Walter F."/>
            <person name="Albersmeier A."/>
            <person name="Kalinowski J."/>
            <person name="Ruckert C."/>
        </authorList>
    </citation>
    <scope>NUCLEOTIDE SEQUENCE</scope>
    <source>
        <strain evidence="5">KCTC 32501</strain>
    </source>
</reference>
<evidence type="ECO:0000256" key="2">
    <source>
        <dbReference type="ARBA" id="ARBA00022723"/>
    </source>
</evidence>
<comment type="caution">
    <text evidence="5">The sequence shown here is derived from an EMBL/GenBank/DDBJ whole genome shotgun (WGS) entry which is preliminary data.</text>
</comment>
<dbReference type="EMBL" id="BMZG01000002">
    <property type="protein sequence ID" value="GHA67334.1"/>
    <property type="molecule type" value="Genomic_DNA"/>
</dbReference>
<dbReference type="CDD" id="cd01310">
    <property type="entry name" value="TatD_DNAse"/>
    <property type="match status" value="1"/>
</dbReference>
<dbReference type="InterPro" id="IPR018228">
    <property type="entry name" value="DNase_TatD-rel_CS"/>
</dbReference>
<evidence type="ECO:0000313" key="5">
    <source>
        <dbReference type="EMBL" id="GHA67334.1"/>
    </source>
</evidence>
<dbReference type="SUPFAM" id="SSF51556">
    <property type="entry name" value="Metallo-dependent hydrolases"/>
    <property type="match status" value="1"/>
</dbReference>
<feature type="binding site" evidence="4">
    <location>
        <position position="98"/>
    </location>
    <ligand>
        <name>a divalent metal cation</name>
        <dbReference type="ChEBI" id="CHEBI:60240"/>
        <label>1</label>
    </ligand>
</feature>
<proteinExistence type="inferred from homology"/>
<dbReference type="GO" id="GO:0016788">
    <property type="term" value="F:hydrolase activity, acting on ester bonds"/>
    <property type="evidence" value="ECO:0007669"/>
    <property type="project" value="InterPro"/>
</dbReference>
<sequence length="265" mass="29585">MMWIDTHVHFDAPKFDGTRSDDWTRARAEGVVAQVVPSVAPFNFSTVRGMAHEFEGTTYALGIHPMYVNPLNVDEALAALRVSIEANIHDSCLVAIGEIGLDGFVKNLDMDKQVAIYEAQLKLANEFDLPVLLHVRHAQDTVIKYLRKYQIANGIAHAFNGSFSQAQAYIKQGMKLGFGGMMTFDKANQIRRLARELPIESLVLETDAPDIPPAWAYKQNNYSYYLPRIALSLQELREMDAASLSEQIKRNSIAALPRLAALLHA</sequence>
<dbReference type="AlphaFoldDB" id="A0A8J3CLM3"/>
<protein>
    <submittedName>
        <fullName evidence="5">TatD related DNase</fullName>
    </submittedName>
</protein>
<dbReference type="Pfam" id="PF01026">
    <property type="entry name" value="TatD_DNase"/>
    <property type="match status" value="1"/>
</dbReference>
<dbReference type="InterPro" id="IPR032466">
    <property type="entry name" value="Metal_Hydrolase"/>
</dbReference>
<name>A0A8J3CLM3_9BURK</name>
<evidence type="ECO:0000256" key="4">
    <source>
        <dbReference type="PIRSR" id="PIRSR005902-1"/>
    </source>
</evidence>
<dbReference type="Proteomes" id="UP000614287">
    <property type="component" value="Unassembled WGS sequence"/>
</dbReference>
<evidence type="ECO:0000313" key="6">
    <source>
        <dbReference type="Proteomes" id="UP000614287"/>
    </source>
</evidence>
<gene>
    <name evidence="5" type="ORF">GCM10009007_04920</name>
</gene>
<feature type="binding site" evidence="4">
    <location>
        <position position="7"/>
    </location>
    <ligand>
        <name>a divalent metal cation</name>
        <dbReference type="ChEBI" id="CHEBI:60240"/>
        <label>1</label>
    </ligand>
</feature>
<evidence type="ECO:0000256" key="3">
    <source>
        <dbReference type="ARBA" id="ARBA00022801"/>
    </source>
</evidence>
<evidence type="ECO:0000256" key="1">
    <source>
        <dbReference type="ARBA" id="ARBA00009275"/>
    </source>
</evidence>
<feature type="binding site" evidence="4">
    <location>
        <position position="207"/>
    </location>
    <ligand>
        <name>a divalent metal cation</name>
        <dbReference type="ChEBI" id="CHEBI:60240"/>
        <label>1</label>
    </ligand>
</feature>
<keyword evidence="6" id="KW-1185">Reference proteome</keyword>
<dbReference type="InterPro" id="IPR001130">
    <property type="entry name" value="TatD-like"/>
</dbReference>
<feature type="binding site" evidence="4">
    <location>
        <position position="157"/>
    </location>
    <ligand>
        <name>a divalent metal cation</name>
        <dbReference type="ChEBI" id="CHEBI:60240"/>
        <label>2</label>
    </ligand>
</feature>
<feature type="binding site" evidence="4">
    <location>
        <position position="134"/>
    </location>
    <ligand>
        <name>a divalent metal cation</name>
        <dbReference type="ChEBI" id="CHEBI:60240"/>
        <label>2</label>
    </ligand>
</feature>
<organism evidence="5 6">
    <name type="scientific">Formosimonas limnophila</name>
    <dbReference type="NCBI Taxonomy" id="1384487"/>
    <lineage>
        <taxon>Bacteria</taxon>
        <taxon>Pseudomonadati</taxon>
        <taxon>Pseudomonadota</taxon>
        <taxon>Betaproteobacteria</taxon>
        <taxon>Burkholderiales</taxon>
        <taxon>Burkholderiaceae</taxon>
        <taxon>Formosimonas</taxon>
    </lineage>
</organism>
<dbReference type="PROSITE" id="PS01090">
    <property type="entry name" value="TATD_2"/>
    <property type="match status" value="1"/>
</dbReference>